<feature type="region of interest" description="Disordered" evidence="1">
    <location>
        <begin position="1"/>
        <end position="70"/>
    </location>
</feature>
<dbReference type="KEGG" id="pic:PICST_28032"/>
<feature type="compositionally biased region" description="Low complexity" evidence="1">
    <location>
        <begin position="157"/>
        <end position="168"/>
    </location>
</feature>
<feature type="compositionally biased region" description="Polar residues" evidence="1">
    <location>
        <begin position="244"/>
        <end position="255"/>
    </location>
</feature>
<evidence type="ECO:0000313" key="2">
    <source>
        <dbReference type="EMBL" id="EAZ63240.2"/>
    </source>
</evidence>
<name>A3GEW9_PICST</name>
<feature type="compositionally biased region" description="Polar residues" evidence="1">
    <location>
        <begin position="52"/>
        <end position="61"/>
    </location>
</feature>
<proteinExistence type="predicted"/>
<dbReference type="OrthoDB" id="4026802at2759"/>
<dbReference type="HOGENOM" id="CLU_615548_0_0_1"/>
<keyword evidence="3" id="KW-1185">Reference proteome</keyword>
<dbReference type="EMBL" id="AAVQ01000001">
    <property type="protein sequence ID" value="EAZ63240.2"/>
    <property type="molecule type" value="Genomic_DNA"/>
</dbReference>
<evidence type="ECO:0000313" key="3">
    <source>
        <dbReference type="Proteomes" id="UP000002258"/>
    </source>
</evidence>
<dbReference type="AlphaFoldDB" id="A3GEW9"/>
<dbReference type="Proteomes" id="UP000002258">
    <property type="component" value="Chromosome 1"/>
</dbReference>
<feature type="region of interest" description="Disordered" evidence="1">
    <location>
        <begin position="119"/>
        <end position="195"/>
    </location>
</feature>
<feature type="compositionally biased region" description="Basic and acidic residues" evidence="1">
    <location>
        <begin position="220"/>
        <end position="234"/>
    </location>
</feature>
<dbReference type="OMA" id="IVNQDHT"/>
<feature type="compositionally biased region" description="Basic and acidic residues" evidence="1">
    <location>
        <begin position="119"/>
        <end position="128"/>
    </location>
</feature>
<dbReference type="RefSeq" id="XP_001387263.2">
    <property type="nucleotide sequence ID" value="XM_001387226.1"/>
</dbReference>
<organism evidence="2 3">
    <name type="scientific">Scheffersomyces stipitis (strain ATCC 58785 / CBS 6054 / NBRC 10063 / NRRL Y-11545)</name>
    <name type="common">Yeast</name>
    <name type="synonym">Pichia stipitis</name>
    <dbReference type="NCBI Taxonomy" id="322104"/>
    <lineage>
        <taxon>Eukaryota</taxon>
        <taxon>Fungi</taxon>
        <taxon>Dikarya</taxon>
        <taxon>Ascomycota</taxon>
        <taxon>Saccharomycotina</taxon>
        <taxon>Pichiomycetes</taxon>
        <taxon>Debaryomycetaceae</taxon>
        <taxon>Scheffersomyces</taxon>
    </lineage>
</organism>
<feature type="compositionally biased region" description="Polar residues" evidence="1">
    <location>
        <begin position="1"/>
        <end position="11"/>
    </location>
</feature>
<dbReference type="InParanoid" id="A3GEW9"/>
<sequence length="445" mass="49949">MLRSQSISNLPEQRKSRTASGFFSSFRSRKTSTNDLNSMLKSPTPLEISGPIATTHSSNPNRKLRPLSSSASSFNLSAPVVAGDTPRLPSVAVYHNKNTKSRALRIEESNKENVLEEFVHSLGEKDLPKTPTKNSHRSHAHYSPTKESRSSSHTPFSISSVHSASIGSKPSRALKSRSSAPNLSPVKASNVNKSLLTRGHRSSMYLNGIVNVQHRERDEEVLLDREKTKSRDSLGVEYNGRISPPSSQSSDLTPDSVNTVDSLLDQTSIQFIDLENTTQELVDDDNISYTTTQSSGMDETVVEENDPKEVEALKLNIKAKKIHRTNNSYNINEFMKIINNDQDIETNKLPISNRRSLELETQERKNLENLLNSEIEIVHDESLASHLSLVENGLFLTVREKKPNNQLTFIEKLMEDIDYKHLLKEESYDFYDSIGDGVDNLVLRF</sequence>
<dbReference type="GeneID" id="4850818"/>
<feature type="region of interest" description="Disordered" evidence="1">
    <location>
        <begin position="220"/>
        <end position="255"/>
    </location>
</feature>
<feature type="compositionally biased region" description="Polar residues" evidence="1">
    <location>
        <begin position="176"/>
        <end position="195"/>
    </location>
</feature>
<dbReference type="eggNOG" id="ENOG502RFM4">
    <property type="taxonomic scope" value="Eukaryota"/>
</dbReference>
<reference evidence="2 3" key="1">
    <citation type="journal article" date="2007" name="Nat. Biotechnol.">
        <title>Genome sequence of the lignocellulose-bioconverting and xylose-fermenting yeast Pichia stipitis.</title>
        <authorList>
            <person name="Jeffries T.W."/>
            <person name="Grigoriev I.V."/>
            <person name="Grimwood J."/>
            <person name="Laplaza J.M."/>
            <person name="Aerts A."/>
            <person name="Salamov A."/>
            <person name="Schmutz J."/>
            <person name="Lindquist E."/>
            <person name="Dehal P."/>
            <person name="Shapiro H."/>
            <person name="Jin Y.S."/>
            <person name="Passoth V."/>
            <person name="Richardson P.M."/>
        </authorList>
    </citation>
    <scope>NUCLEOTIDE SEQUENCE [LARGE SCALE GENOMIC DNA]</scope>
    <source>
        <strain evidence="3">ATCC 58785 / CBS 6054 / NBRC 10063 / NRRL Y-11545</strain>
    </source>
</reference>
<comment type="caution">
    <text evidence="2">The sequence shown here is derived from an EMBL/GenBank/DDBJ whole genome shotgun (WGS) entry which is preliminary data.</text>
</comment>
<evidence type="ECO:0000256" key="1">
    <source>
        <dbReference type="SAM" id="MobiDB-lite"/>
    </source>
</evidence>
<gene>
    <name evidence="2" type="ORF">PICST_28032</name>
</gene>
<accession>A3GEW9</accession>
<protein>
    <submittedName>
        <fullName evidence="2">Uncharacterized protein</fullName>
    </submittedName>
</protein>